<sequence length="227" mass="25323">MASYRCNCALAQDSKTDTPLILILARQFPSASNHQRSRTEVVDPSEILSAATTKQQLNHKVYRLDPSSDSDTGNDKFGNPFYDKVSVLNSLDDPVSQFCESAISHAPVPFLALLDSYFILLPETLLVEIPYCCGISSSPVKCSTLWHMIWNWQLVACLMIEAFPVEALNSIQHLNGSVDEMEAYTGINSIPYHIVSQQDSIHSGDWDCQERNWGLCQFEERLGVCSG</sequence>
<organism evidence="1 2">
    <name type="scientific">Dovyalis caffra</name>
    <dbReference type="NCBI Taxonomy" id="77055"/>
    <lineage>
        <taxon>Eukaryota</taxon>
        <taxon>Viridiplantae</taxon>
        <taxon>Streptophyta</taxon>
        <taxon>Embryophyta</taxon>
        <taxon>Tracheophyta</taxon>
        <taxon>Spermatophyta</taxon>
        <taxon>Magnoliopsida</taxon>
        <taxon>eudicotyledons</taxon>
        <taxon>Gunneridae</taxon>
        <taxon>Pentapetalae</taxon>
        <taxon>rosids</taxon>
        <taxon>fabids</taxon>
        <taxon>Malpighiales</taxon>
        <taxon>Salicaceae</taxon>
        <taxon>Flacourtieae</taxon>
        <taxon>Dovyalis</taxon>
    </lineage>
</organism>
<dbReference type="Proteomes" id="UP001314170">
    <property type="component" value="Unassembled WGS sequence"/>
</dbReference>
<reference evidence="1 2" key="1">
    <citation type="submission" date="2024-01" db="EMBL/GenBank/DDBJ databases">
        <authorList>
            <person name="Waweru B."/>
        </authorList>
    </citation>
    <scope>NUCLEOTIDE SEQUENCE [LARGE SCALE GENOMIC DNA]</scope>
</reference>
<comment type="caution">
    <text evidence="1">The sequence shown here is derived from an EMBL/GenBank/DDBJ whole genome shotgun (WGS) entry which is preliminary data.</text>
</comment>
<name>A0AAV1QU94_9ROSI</name>
<proteinExistence type="predicted"/>
<gene>
    <name evidence="1" type="ORF">DCAF_LOCUS1323</name>
</gene>
<dbReference type="EMBL" id="CAWUPB010000131">
    <property type="protein sequence ID" value="CAK7323694.1"/>
    <property type="molecule type" value="Genomic_DNA"/>
</dbReference>
<accession>A0AAV1QU94</accession>
<dbReference type="AlphaFoldDB" id="A0AAV1QU94"/>
<evidence type="ECO:0000313" key="1">
    <source>
        <dbReference type="EMBL" id="CAK7323694.1"/>
    </source>
</evidence>
<protein>
    <submittedName>
        <fullName evidence="1">Uncharacterized protein</fullName>
    </submittedName>
</protein>
<keyword evidence="2" id="KW-1185">Reference proteome</keyword>
<evidence type="ECO:0000313" key="2">
    <source>
        <dbReference type="Proteomes" id="UP001314170"/>
    </source>
</evidence>